<gene>
    <name evidence="1" type="ORF">AB205_0197950</name>
</gene>
<name>A0A2G9RZF6_AQUCT</name>
<dbReference type="OrthoDB" id="2018133at2759"/>
<reference evidence="1" key="1">
    <citation type="submission" date="2017-08" db="EMBL/GenBank/DDBJ databases">
        <title>Assembly of the North American Bullfrog Genome.</title>
        <authorList>
            <person name="Warren R.L."/>
            <person name="Vandervalk B.P."/>
            <person name="Kucuk E."/>
            <person name="Birol I."/>
            <person name="Helbing C."/>
            <person name="Pandoh P."/>
            <person name="Behsaz B."/>
            <person name="Mohamadi H."/>
            <person name="Chu J."/>
            <person name="Jackman S."/>
            <person name="Hammond S.A."/>
            <person name="Veldhoen N."/>
            <person name="Kirk H."/>
            <person name="Zhao Y."/>
            <person name="Coope R."/>
            <person name="Pleasance S."/>
            <person name="Moore R."/>
            <person name="Holt R."/>
        </authorList>
    </citation>
    <scope>NUCLEOTIDE SEQUENCE</scope>
    <source>
        <strain evidence="1">Bruno</strain>
        <tissue evidence="1">Liver</tissue>
    </source>
</reference>
<evidence type="ECO:0000313" key="1">
    <source>
        <dbReference type="EMBL" id="PIO33195.1"/>
    </source>
</evidence>
<sequence>MLINKMLKKFVWFLFIIMVFLSMFHLFKFHQQLLHSQSTTFSNALYTLREKNQYPPPPTVKMHRAAIHSEWHHSTCSGTTGKSCGQTPRDFPAAVFLKQCMHPFCFNTGTAAHSFEFILCKRVPQQRID</sequence>
<accession>A0A2G9RZF6</accession>
<dbReference type="EMBL" id="KV927350">
    <property type="protein sequence ID" value="PIO33195.1"/>
    <property type="molecule type" value="Genomic_DNA"/>
</dbReference>
<dbReference type="AlphaFoldDB" id="A0A2G9RZF6"/>
<protein>
    <submittedName>
        <fullName evidence="1">Uncharacterized protein</fullName>
    </submittedName>
</protein>
<feature type="non-terminal residue" evidence="1">
    <location>
        <position position="129"/>
    </location>
</feature>
<organism evidence="1">
    <name type="scientific">Aquarana catesbeiana</name>
    <name type="common">American bullfrog</name>
    <name type="synonym">Rana catesbeiana</name>
    <dbReference type="NCBI Taxonomy" id="8400"/>
    <lineage>
        <taxon>Eukaryota</taxon>
        <taxon>Metazoa</taxon>
        <taxon>Chordata</taxon>
        <taxon>Craniata</taxon>
        <taxon>Vertebrata</taxon>
        <taxon>Euteleostomi</taxon>
        <taxon>Amphibia</taxon>
        <taxon>Batrachia</taxon>
        <taxon>Anura</taxon>
        <taxon>Neobatrachia</taxon>
        <taxon>Ranoidea</taxon>
        <taxon>Ranidae</taxon>
        <taxon>Aquarana</taxon>
    </lineage>
</organism>
<proteinExistence type="predicted"/>